<name>A0A9W4T1J1_9GLOM</name>
<dbReference type="OrthoDB" id="10457786at2759"/>
<dbReference type="AlphaFoldDB" id="A0A9W4T1J1"/>
<organism evidence="1 2">
    <name type="scientific">Funneliformis geosporum</name>
    <dbReference type="NCBI Taxonomy" id="1117311"/>
    <lineage>
        <taxon>Eukaryota</taxon>
        <taxon>Fungi</taxon>
        <taxon>Fungi incertae sedis</taxon>
        <taxon>Mucoromycota</taxon>
        <taxon>Glomeromycotina</taxon>
        <taxon>Glomeromycetes</taxon>
        <taxon>Glomerales</taxon>
        <taxon>Glomeraceae</taxon>
        <taxon>Funneliformis</taxon>
    </lineage>
</organism>
<keyword evidence="2" id="KW-1185">Reference proteome</keyword>
<dbReference type="EMBL" id="CAMKVN010005595">
    <property type="protein sequence ID" value="CAI2189083.1"/>
    <property type="molecule type" value="Genomic_DNA"/>
</dbReference>
<accession>A0A9W4T1J1</accession>
<reference evidence="1" key="1">
    <citation type="submission" date="2022-08" db="EMBL/GenBank/DDBJ databases">
        <authorList>
            <person name="Kallberg Y."/>
            <person name="Tangrot J."/>
            <person name="Rosling A."/>
        </authorList>
    </citation>
    <scope>NUCLEOTIDE SEQUENCE</scope>
    <source>
        <strain evidence="1">Wild A</strain>
    </source>
</reference>
<protein>
    <submittedName>
        <fullName evidence="1">18870_t:CDS:1</fullName>
    </submittedName>
</protein>
<comment type="caution">
    <text evidence="1">The sequence shown here is derived from an EMBL/GenBank/DDBJ whole genome shotgun (WGS) entry which is preliminary data.</text>
</comment>
<dbReference type="Proteomes" id="UP001153678">
    <property type="component" value="Unassembled WGS sequence"/>
</dbReference>
<feature type="non-terminal residue" evidence="1">
    <location>
        <position position="110"/>
    </location>
</feature>
<gene>
    <name evidence="1" type="ORF">FWILDA_LOCUS13904</name>
</gene>
<proteinExistence type="predicted"/>
<sequence length="110" mass="12522">MPIIHDRIIHSSKVLKDWEGLPIEKETKIKDFLKIFQQQCIAWEAACQYGIFVNFYIISQEITDFSRAPIINAFDILRANSNDIFGGGWKGKVFAQNVGKKFVTDLASAL</sequence>
<evidence type="ECO:0000313" key="2">
    <source>
        <dbReference type="Proteomes" id="UP001153678"/>
    </source>
</evidence>
<evidence type="ECO:0000313" key="1">
    <source>
        <dbReference type="EMBL" id="CAI2189083.1"/>
    </source>
</evidence>